<feature type="transmembrane region" description="Helical" evidence="6">
    <location>
        <begin position="308"/>
        <end position="326"/>
    </location>
</feature>
<evidence type="ECO:0000256" key="6">
    <source>
        <dbReference type="RuleBase" id="RU079119"/>
    </source>
</evidence>
<dbReference type="PANTHER" id="PTHR24133">
    <property type="entry name" value="ANKYRIN DOMAIN-CONTAINING"/>
    <property type="match status" value="1"/>
</dbReference>
<feature type="repeat" description="ANK" evidence="5">
    <location>
        <begin position="171"/>
        <end position="197"/>
    </location>
</feature>
<feature type="repeat" description="ANK" evidence="5">
    <location>
        <begin position="104"/>
        <end position="136"/>
    </location>
</feature>
<feature type="transmembrane region" description="Helical" evidence="6">
    <location>
        <begin position="479"/>
        <end position="500"/>
    </location>
</feature>
<accession>A0A3S0ZZT4</accession>
<keyword evidence="9" id="KW-1185">Reference proteome</keyword>
<dbReference type="OrthoDB" id="194358at2759"/>
<dbReference type="InterPro" id="IPR002110">
    <property type="entry name" value="Ankyrin_rpt"/>
</dbReference>
<dbReference type="SMART" id="SM00248">
    <property type="entry name" value="ANK"/>
    <property type="match status" value="6"/>
</dbReference>
<dbReference type="PROSITE" id="PS50216">
    <property type="entry name" value="DHHC"/>
    <property type="match status" value="1"/>
</dbReference>
<feature type="transmembrane region" description="Helical" evidence="6">
    <location>
        <begin position="338"/>
        <end position="360"/>
    </location>
</feature>
<dbReference type="PROSITE" id="PS50088">
    <property type="entry name" value="ANK_REPEAT"/>
    <property type="match status" value="3"/>
</dbReference>
<feature type="transmembrane region" description="Helical" evidence="6">
    <location>
        <begin position="280"/>
        <end position="299"/>
    </location>
</feature>
<dbReference type="STRING" id="188477.A0A3S0ZZT4"/>
<proteinExistence type="inferred from homology"/>
<comment type="caution">
    <text evidence="8">The sequence shown here is derived from an EMBL/GenBank/DDBJ whole genome shotgun (WGS) entry which is preliminary data.</text>
</comment>
<dbReference type="GO" id="GO:0019706">
    <property type="term" value="F:protein-cysteine S-palmitoyltransferase activity"/>
    <property type="evidence" value="ECO:0007669"/>
    <property type="project" value="UniProtKB-EC"/>
</dbReference>
<feature type="domain" description="Palmitoyltransferase DHHC" evidence="7">
    <location>
        <begin position="389"/>
        <end position="511"/>
    </location>
</feature>
<keyword evidence="6" id="KW-0808">Transferase</keyword>
<comment type="domain">
    <text evidence="6">The DHHC domain is required for palmitoyltransferase activity.</text>
</comment>
<evidence type="ECO:0000256" key="1">
    <source>
        <dbReference type="ARBA" id="ARBA00004141"/>
    </source>
</evidence>
<comment type="subcellular location">
    <subcellularLocation>
        <location evidence="1">Membrane</location>
        <topology evidence="1">Multi-pass membrane protein</topology>
    </subcellularLocation>
</comment>
<evidence type="ECO:0000256" key="2">
    <source>
        <dbReference type="ARBA" id="ARBA00022692"/>
    </source>
</evidence>
<reference evidence="8 9" key="1">
    <citation type="submission" date="2019-01" db="EMBL/GenBank/DDBJ databases">
        <title>A draft genome assembly of the solar-powered sea slug Elysia chlorotica.</title>
        <authorList>
            <person name="Cai H."/>
            <person name="Li Q."/>
            <person name="Fang X."/>
            <person name="Li J."/>
            <person name="Curtis N.E."/>
            <person name="Altenburger A."/>
            <person name="Shibata T."/>
            <person name="Feng M."/>
            <person name="Maeda T."/>
            <person name="Schwartz J.A."/>
            <person name="Shigenobu S."/>
            <person name="Lundholm N."/>
            <person name="Nishiyama T."/>
            <person name="Yang H."/>
            <person name="Hasebe M."/>
            <person name="Li S."/>
            <person name="Pierce S.K."/>
            <person name="Wang J."/>
        </authorList>
    </citation>
    <scope>NUCLEOTIDE SEQUENCE [LARGE SCALE GENOMIC DNA]</scope>
    <source>
        <strain evidence="8">EC2010</strain>
        <tissue evidence="8">Whole organism of an adult</tissue>
    </source>
</reference>
<dbReference type="InterPro" id="IPR001594">
    <property type="entry name" value="Palmitoyltrfase_DHHC"/>
</dbReference>
<keyword evidence="3 6" id="KW-1133">Transmembrane helix</keyword>
<dbReference type="EMBL" id="RQTK01000024">
    <property type="protein sequence ID" value="RUS90820.1"/>
    <property type="molecule type" value="Genomic_DNA"/>
</dbReference>
<dbReference type="InterPro" id="IPR036770">
    <property type="entry name" value="Ankyrin_rpt-contain_sf"/>
</dbReference>
<keyword evidence="5" id="KW-0040">ANK repeat</keyword>
<protein>
    <recommendedName>
        <fullName evidence="6">Palmitoyltransferase</fullName>
        <ecNumber evidence="6">2.3.1.225</ecNumber>
    </recommendedName>
</protein>
<comment type="catalytic activity">
    <reaction evidence="6">
        <text>L-cysteinyl-[protein] + hexadecanoyl-CoA = S-hexadecanoyl-L-cysteinyl-[protein] + CoA</text>
        <dbReference type="Rhea" id="RHEA:36683"/>
        <dbReference type="Rhea" id="RHEA-COMP:10131"/>
        <dbReference type="Rhea" id="RHEA-COMP:11032"/>
        <dbReference type="ChEBI" id="CHEBI:29950"/>
        <dbReference type="ChEBI" id="CHEBI:57287"/>
        <dbReference type="ChEBI" id="CHEBI:57379"/>
        <dbReference type="ChEBI" id="CHEBI:74151"/>
        <dbReference type="EC" id="2.3.1.225"/>
    </reaction>
</comment>
<dbReference type="Proteomes" id="UP000271974">
    <property type="component" value="Unassembled WGS sequence"/>
</dbReference>
<keyword evidence="2 6" id="KW-0812">Transmembrane</keyword>
<dbReference type="PANTHER" id="PTHR24133:SF40">
    <property type="entry name" value="ANKYRIN REPEAT DOMAIN 44"/>
    <property type="match status" value="1"/>
</dbReference>
<dbReference type="PROSITE" id="PS50297">
    <property type="entry name" value="ANK_REP_REGION"/>
    <property type="match status" value="3"/>
</dbReference>
<dbReference type="Pfam" id="PF00023">
    <property type="entry name" value="Ank"/>
    <property type="match status" value="1"/>
</dbReference>
<dbReference type="GO" id="GO:0016020">
    <property type="term" value="C:membrane"/>
    <property type="evidence" value="ECO:0007669"/>
    <property type="project" value="UniProtKB-SubCell"/>
</dbReference>
<dbReference type="InterPro" id="IPR052391">
    <property type="entry name" value="E3_Ligase-Neurotoxin"/>
</dbReference>
<feature type="repeat" description="ANK" evidence="5">
    <location>
        <begin position="71"/>
        <end position="103"/>
    </location>
</feature>
<comment type="similarity">
    <text evidence="6">Belongs to the DHHC palmitoyltransferase family.</text>
</comment>
<organism evidence="8 9">
    <name type="scientific">Elysia chlorotica</name>
    <name type="common">Eastern emerald elysia</name>
    <name type="synonym">Sea slug</name>
    <dbReference type="NCBI Taxonomy" id="188477"/>
    <lineage>
        <taxon>Eukaryota</taxon>
        <taxon>Metazoa</taxon>
        <taxon>Spiralia</taxon>
        <taxon>Lophotrochozoa</taxon>
        <taxon>Mollusca</taxon>
        <taxon>Gastropoda</taxon>
        <taxon>Heterobranchia</taxon>
        <taxon>Euthyneura</taxon>
        <taxon>Panpulmonata</taxon>
        <taxon>Sacoglossa</taxon>
        <taxon>Placobranchoidea</taxon>
        <taxon>Plakobranchidae</taxon>
        <taxon>Elysia</taxon>
    </lineage>
</organism>
<sequence length="585" mass="66084">MMAQPMANSGTQAAAFEMLMNAIASSLTSVIQQLLSSDPSLVLLKVVQPSLYTETEHYQVPKISWSLQGWHGMTPLHRACLIGEYNIVLLLVQANADVNSLTNFKETPLHYASKRGIPSVVHLLLQCGAKIELKDQNGRLALHHAAENGAVDVIRYFQDAYNLDLQTLDYTYQSALHIACNYGQIELFQFLINSGSSDLRQPDIKGNLPIHITASKGYGNMTWTMLCILGVSVLRVTNKAGMTPLDLVSQSDGFGHEELLPVLKHFASQPDSTPVTGPVWMWYARLVFPFTFYLLLIIITQHMASNQYLVFGAAFALVAIWSRNLTHRIHHVSRWPEPIYAGFFYGGVVHTTLCFLWLMLPCYLSTPAKDPVTGKLLTMVDVCQMRNPPYRFCYICDQIVPVDTKHCKLCDRCFVRMDHHCLFLLRCVAKNNHALFVWLLLLGAANMALYCISFALYTSELYGDLAWLEIFSVVIDREVWPLTLLFLNAASFFWSANVLHYQYDCVATGRTAFFNRPPPGFEMKKLTKNEKFMNFCYFLLERPLPHSAFVQESDSKGKAYKDGGLGDMISQYPTEIPQNPDIKVV</sequence>
<keyword evidence="4 6" id="KW-0472">Membrane</keyword>
<evidence type="ECO:0000313" key="9">
    <source>
        <dbReference type="Proteomes" id="UP000271974"/>
    </source>
</evidence>
<keyword evidence="6" id="KW-0012">Acyltransferase</keyword>
<gene>
    <name evidence="8" type="ORF">EGW08_001439</name>
</gene>
<evidence type="ECO:0000256" key="4">
    <source>
        <dbReference type="ARBA" id="ARBA00023136"/>
    </source>
</evidence>
<dbReference type="EC" id="2.3.1.225" evidence="6"/>
<dbReference type="SUPFAM" id="SSF48403">
    <property type="entry name" value="Ankyrin repeat"/>
    <property type="match status" value="1"/>
</dbReference>
<evidence type="ECO:0000256" key="3">
    <source>
        <dbReference type="ARBA" id="ARBA00022989"/>
    </source>
</evidence>
<name>A0A3S0ZZT4_ELYCH</name>
<dbReference type="Pfam" id="PF01529">
    <property type="entry name" value="DHHC"/>
    <property type="match status" value="1"/>
</dbReference>
<dbReference type="Gene3D" id="1.25.40.20">
    <property type="entry name" value="Ankyrin repeat-containing domain"/>
    <property type="match status" value="1"/>
</dbReference>
<dbReference type="AlphaFoldDB" id="A0A3S0ZZT4"/>
<evidence type="ECO:0000313" key="8">
    <source>
        <dbReference type="EMBL" id="RUS90820.1"/>
    </source>
</evidence>
<evidence type="ECO:0000259" key="7">
    <source>
        <dbReference type="Pfam" id="PF01529"/>
    </source>
</evidence>
<evidence type="ECO:0000256" key="5">
    <source>
        <dbReference type="PROSITE-ProRule" id="PRU00023"/>
    </source>
</evidence>
<dbReference type="Pfam" id="PF12796">
    <property type="entry name" value="Ank_2"/>
    <property type="match status" value="1"/>
</dbReference>
<feature type="transmembrane region" description="Helical" evidence="6">
    <location>
        <begin position="435"/>
        <end position="459"/>
    </location>
</feature>